<dbReference type="Proteomes" id="UP000254069">
    <property type="component" value="Unassembled WGS sequence"/>
</dbReference>
<dbReference type="GO" id="GO:0004851">
    <property type="term" value="F:uroporphyrin-III C-methyltransferase activity"/>
    <property type="evidence" value="ECO:0007669"/>
    <property type="project" value="UniProtKB-EC"/>
</dbReference>
<keyword evidence="3" id="KW-0472">Membrane</keyword>
<dbReference type="PANTHER" id="PTHR38043">
    <property type="entry name" value="PROTEIN HEMX"/>
    <property type="match status" value="1"/>
</dbReference>
<keyword evidence="4" id="KW-0808">Transferase</keyword>
<proteinExistence type="predicted"/>
<dbReference type="EMBL" id="UGYO01000001">
    <property type="protein sequence ID" value="SUI69591.1"/>
    <property type="molecule type" value="Genomic_DNA"/>
</dbReference>
<feature type="compositionally biased region" description="Polar residues" evidence="2">
    <location>
        <begin position="19"/>
        <end position="28"/>
    </location>
</feature>
<keyword evidence="1" id="KW-0175">Coiled coil</keyword>
<evidence type="ECO:0000256" key="2">
    <source>
        <dbReference type="SAM" id="MobiDB-lite"/>
    </source>
</evidence>
<protein>
    <submittedName>
        <fullName evidence="4">Uroporphyrinogen-III C-methyltransferase</fullName>
        <ecNumber evidence="4">2.1.1.107</ecNumber>
    </submittedName>
</protein>
<keyword evidence="5" id="KW-1185">Reference proteome</keyword>
<keyword evidence="3" id="KW-1133">Transmembrane helix</keyword>
<sequence length="369" mass="41531">MDNSKPEVGSDTPALPTQPLGTTEQETPAATAKRSSWPLRLTLLLSLLLALLACAIGAYLFWQLQQQQADNAQLATTLEQVKQAPEARLQALEQQLRSDRQQNQQQQGAIEQLSDAQQQMQTRIATLAQRNPNHWMAAEAEYLVRMAGRKLWLEKDPQTATGLLQAADERIAAMQEPSLMPLRRALANDMAAVSAIKNTDIAGTVFTLDGIITKLDKLPLNRVGSQQMEPEAENKMSDSIGDWQSNLSKTWSALKEDFFTIRKISSDITPLLSPQQEWYLFENIRNKLLQSQLALYQYDELNYRQSLAMARKWIQQYFDLDDPRTEEVLTAINALSSLQLDPINLTKFESSAQLKQLVTYGELMPGAEL</sequence>
<organism evidence="4 5">
    <name type="scientific">Shewanella algae</name>
    <dbReference type="NCBI Taxonomy" id="38313"/>
    <lineage>
        <taxon>Bacteria</taxon>
        <taxon>Pseudomonadati</taxon>
        <taxon>Pseudomonadota</taxon>
        <taxon>Gammaproteobacteria</taxon>
        <taxon>Alteromonadales</taxon>
        <taxon>Shewanellaceae</taxon>
        <taxon>Shewanella</taxon>
    </lineage>
</organism>
<evidence type="ECO:0000256" key="1">
    <source>
        <dbReference type="SAM" id="Coils"/>
    </source>
</evidence>
<name>A0A379ZXY3_9GAMM</name>
<dbReference type="PANTHER" id="PTHR38043:SF1">
    <property type="entry name" value="PROTEIN HEMX"/>
    <property type="match status" value="1"/>
</dbReference>
<dbReference type="Pfam" id="PF04375">
    <property type="entry name" value="HemX"/>
    <property type="match status" value="1"/>
</dbReference>
<dbReference type="GO" id="GO:0032259">
    <property type="term" value="P:methylation"/>
    <property type="evidence" value="ECO:0007669"/>
    <property type="project" value="UniProtKB-KW"/>
</dbReference>
<keyword evidence="3" id="KW-0812">Transmembrane</keyword>
<evidence type="ECO:0000313" key="4">
    <source>
        <dbReference type="EMBL" id="SUI69591.1"/>
    </source>
</evidence>
<feature type="transmembrane region" description="Helical" evidence="3">
    <location>
        <begin position="41"/>
        <end position="62"/>
    </location>
</feature>
<accession>A0A379ZXY3</accession>
<dbReference type="AlphaFoldDB" id="A0A379ZXY3"/>
<feature type="region of interest" description="Disordered" evidence="2">
    <location>
        <begin position="1"/>
        <end position="33"/>
    </location>
</feature>
<evidence type="ECO:0000313" key="5">
    <source>
        <dbReference type="Proteomes" id="UP000254069"/>
    </source>
</evidence>
<keyword evidence="4" id="KW-0489">Methyltransferase</keyword>
<reference evidence="4 5" key="1">
    <citation type="submission" date="2018-06" db="EMBL/GenBank/DDBJ databases">
        <authorList>
            <consortium name="Pathogen Informatics"/>
            <person name="Doyle S."/>
        </authorList>
    </citation>
    <scope>NUCLEOTIDE SEQUENCE [LARGE SCALE GENOMIC DNA]</scope>
    <source>
        <strain evidence="4 5">NCTC10738</strain>
    </source>
</reference>
<dbReference type="InterPro" id="IPR007470">
    <property type="entry name" value="HemX"/>
</dbReference>
<dbReference type="EC" id="2.1.1.107" evidence="4"/>
<evidence type="ECO:0000256" key="3">
    <source>
        <dbReference type="SAM" id="Phobius"/>
    </source>
</evidence>
<dbReference type="RefSeq" id="WP_115389652.1">
    <property type="nucleotide sequence ID" value="NZ_JADZHC010000083.1"/>
</dbReference>
<gene>
    <name evidence="4" type="primary">hemX</name>
    <name evidence="4" type="ORF">NCTC10738_02093</name>
</gene>
<feature type="coiled-coil region" evidence="1">
    <location>
        <begin position="64"/>
        <end position="130"/>
    </location>
</feature>